<reference evidence="4" key="1">
    <citation type="submission" date="2015-01" db="EMBL/GenBank/DDBJ databases">
        <authorList>
            <person name="Aksoy S."/>
            <person name="Warren W."/>
            <person name="Wilson R.K."/>
        </authorList>
    </citation>
    <scope>NUCLEOTIDE SEQUENCE [LARGE SCALE GENOMIC DNA]</scope>
    <source>
        <strain evidence="4">IAEA</strain>
    </source>
</reference>
<evidence type="ECO:0000256" key="2">
    <source>
        <dbReference type="SAM" id="MobiDB-lite"/>
    </source>
</evidence>
<name>A0A1B0BPK6_9MUSC</name>
<keyword evidence="1" id="KW-0175">Coiled coil</keyword>
<dbReference type="Proteomes" id="UP000092460">
    <property type="component" value="Unassembled WGS sequence"/>
</dbReference>
<protein>
    <submittedName>
        <fullName evidence="3">Uncharacterized protein</fullName>
    </submittedName>
</protein>
<evidence type="ECO:0000313" key="3">
    <source>
        <dbReference type="EnsemblMetazoa" id="GPPI036547-PA"/>
    </source>
</evidence>
<reference evidence="3" key="2">
    <citation type="submission" date="2020-05" db="UniProtKB">
        <authorList>
            <consortium name="EnsemblMetazoa"/>
        </authorList>
    </citation>
    <scope>IDENTIFICATION</scope>
    <source>
        <strain evidence="3">IAEA</strain>
    </source>
</reference>
<dbReference type="AlphaFoldDB" id="A0A1B0BPK6"/>
<organism evidence="3 4">
    <name type="scientific">Glossina palpalis gambiensis</name>
    <dbReference type="NCBI Taxonomy" id="67801"/>
    <lineage>
        <taxon>Eukaryota</taxon>
        <taxon>Metazoa</taxon>
        <taxon>Ecdysozoa</taxon>
        <taxon>Arthropoda</taxon>
        <taxon>Hexapoda</taxon>
        <taxon>Insecta</taxon>
        <taxon>Pterygota</taxon>
        <taxon>Neoptera</taxon>
        <taxon>Endopterygota</taxon>
        <taxon>Diptera</taxon>
        <taxon>Brachycera</taxon>
        <taxon>Muscomorpha</taxon>
        <taxon>Hippoboscoidea</taxon>
        <taxon>Glossinidae</taxon>
        <taxon>Glossina</taxon>
    </lineage>
</organism>
<evidence type="ECO:0000313" key="4">
    <source>
        <dbReference type="Proteomes" id="UP000092460"/>
    </source>
</evidence>
<dbReference type="EMBL" id="JXJN01018056">
    <property type="status" value="NOT_ANNOTATED_CDS"/>
    <property type="molecule type" value="Genomic_DNA"/>
</dbReference>
<dbReference type="EnsemblMetazoa" id="GPPI036547-RA">
    <property type="protein sequence ID" value="GPPI036547-PA"/>
    <property type="gene ID" value="GPPI036547"/>
</dbReference>
<sequence>MAPKRSWHAGPGDNGSSVEKPTLANGIVNDKCTATLECTIANQENEIKSLLNQEEILRDQVEKLEEWIEGIYKTPENSFETVRHWPYLELGDELKELTNHKNAFESEQNTLQKVQDTLAIAAVALVDEDYDLKSEKVPKEECDNMTSTIRKGMDEAAEKFFNNLKIPLATQEMNENLWIQVKQMALKSSKCPSPGDNGSRDEPLRENPTSVCGVVDHKCTATLGCTIANQEAKIKILLSQEETLRDQVEKLEKWIEELGDQLKELTKHNNALESAMKQSKIAFECEQNALQKVQDTLAIAGVALVDKDYDLKSEKFLKEECDDMASTIGKGTDEAAGKDKKEMLI</sequence>
<feature type="region of interest" description="Disordered" evidence="2">
    <location>
        <begin position="1"/>
        <end position="22"/>
    </location>
</feature>
<accession>A0A1B0BPK6</accession>
<proteinExistence type="predicted"/>
<feature type="coiled-coil region" evidence="1">
    <location>
        <begin position="33"/>
        <end position="117"/>
    </location>
</feature>
<feature type="coiled-coil region" evidence="1">
    <location>
        <begin position="227"/>
        <end position="282"/>
    </location>
</feature>
<evidence type="ECO:0000256" key="1">
    <source>
        <dbReference type="SAM" id="Coils"/>
    </source>
</evidence>
<keyword evidence="4" id="KW-1185">Reference proteome</keyword>
<dbReference type="VEuPathDB" id="VectorBase:GPPI036547"/>